<accession>A0AAV2YUP4</accession>
<feature type="compositionally biased region" description="Low complexity" evidence="2">
    <location>
        <begin position="807"/>
        <end position="820"/>
    </location>
</feature>
<keyword evidence="5" id="KW-1185">Reference proteome</keyword>
<dbReference type="SUPFAM" id="SSF52540">
    <property type="entry name" value="P-loop containing nucleoside triphosphate hydrolases"/>
    <property type="match status" value="1"/>
</dbReference>
<gene>
    <name evidence="4" type="ORF">N0F65_011290</name>
</gene>
<reference evidence="4" key="1">
    <citation type="submission" date="2022-11" db="EMBL/GenBank/DDBJ databases">
        <authorList>
            <person name="Morgan W.R."/>
            <person name="Tartar A."/>
        </authorList>
    </citation>
    <scope>NUCLEOTIDE SEQUENCE</scope>
    <source>
        <strain evidence="4">ARSEF 373</strain>
    </source>
</reference>
<dbReference type="InterPro" id="IPR015894">
    <property type="entry name" value="Guanylate-bd_N"/>
</dbReference>
<protein>
    <recommendedName>
        <fullName evidence="3">Guanylate-binding protein N-terminal domain-containing protein</fullName>
    </recommendedName>
</protein>
<keyword evidence="1" id="KW-0175">Coiled coil</keyword>
<sequence length="826" mass="91526">MAAHSEAAAGAWTPLPLVVADDAGRLHLDQDALQLLQQLRAPALHVVGCFGPPATGKRLLLKTLLHAPTVDFAAAATKQKVLLWLWHASAAATASEDAARLVIASGIGADADAKTRQRVLALLFLLSSALVYNEDGEINDAALRKLAWLAELAQALRFKANQDEAGVAQDMPKHAPKLVWLARNFKIKWLGSTDGEKQTPTEYMEKCLAEENGYSEAVMQRNTIRMMVHNYFPSRECIGLSRAMDGTDEADPTVSREQLRSQFVEAVDKLYSSYLGKNVSLSCPTKRLLGRELRAEHFAVALQTYTDALNANNLPTVQHVSNTLVQQTIDEKFAAARKAYEAAIAPLAESIKSEDKPQSRREILLSHLRGYQSAELKLKELQAELPEPAQRAILKDGWAKWESTVNEQLHTILQANDELSDKVCRQLLETTLPRNLDETVDELASKPRESFSDGLTALLTQYKTDLKIALDTYKSTGAGPSLFKSLEVALLTSVLESVKTWGALVLQQYQYHLKTMQDELTQIQNDVEVAKVQDTNDAFSTDDHKRLYEDQLAQSTDQLTELRKVLTNELENKKSELERLMTDMSTMDMKHESRIRNTEDDIAYVRSKIAELEKATAVERIKSESDITGATEEILTKERGFHQEERTLMSQQKELMSRVVELERELVHKKTKHLQQVFIMENENAKKVEELKQDQAEFARQLRSQAKTDIGILKLAYQKKKNVVQTDIDAINREVAEMEEKLKAFDAAASAAASRTASRNFLKSLSAPAQPAPAPTTASAASSSSTSSSAARSVSLDVSTTASTIGPNTATRTATTNPDADLCKQS</sequence>
<evidence type="ECO:0000313" key="5">
    <source>
        <dbReference type="Proteomes" id="UP001146120"/>
    </source>
</evidence>
<dbReference type="GO" id="GO:0005525">
    <property type="term" value="F:GTP binding"/>
    <property type="evidence" value="ECO:0007669"/>
    <property type="project" value="InterPro"/>
</dbReference>
<dbReference type="Proteomes" id="UP001146120">
    <property type="component" value="Unassembled WGS sequence"/>
</dbReference>
<comment type="caution">
    <text evidence="4">The sequence shown here is derived from an EMBL/GenBank/DDBJ whole genome shotgun (WGS) entry which is preliminary data.</text>
</comment>
<dbReference type="InterPro" id="IPR027417">
    <property type="entry name" value="P-loop_NTPase"/>
</dbReference>
<dbReference type="AlphaFoldDB" id="A0AAV2YUP4"/>
<feature type="coiled-coil region" evidence="1">
    <location>
        <begin position="645"/>
        <end position="672"/>
    </location>
</feature>
<evidence type="ECO:0000256" key="1">
    <source>
        <dbReference type="SAM" id="Coils"/>
    </source>
</evidence>
<dbReference type="PANTHER" id="PTHR10751">
    <property type="entry name" value="GUANYLATE BINDING PROTEIN"/>
    <property type="match status" value="1"/>
</dbReference>
<dbReference type="Pfam" id="PF02263">
    <property type="entry name" value="GBP"/>
    <property type="match status" value="1"/>
</dbReference>
<dbReference type="Gene3D" id="3.40.50.300">
    <property type="entry name" value="P-loop containing nucleotide triphosphate hydrolases"/>
    <property type="match status" value="1"/>
</dbReference>
<evidence type="ECO:0000259" key="3">
    <source>
        <dbReference type="Pfam" id="PF02263"/>
    </source>
</evidence>
<name>A0AAV2YUP4_9STRA</name>
<evidence type="ECO:0000256" key="2">
    <source>
        <dbReference type="SAM" id="MobiDB-lite"/>
    </source>
</evidence>
<feature type="compositionally biased region" description="Low complexity" evidence="2">
    <location>
        <begin position="775"/>
        <end position="791"/>
    </location>
</feature>
<feature type="coiled-coil region" evidence="1">
    <location>
        <begin position="506"/>
        <end position="615"/>
    </location>
</feature>
<feature type="compositionally biased region" description="Polar residues" evidence="2">
    <location>
        <begin position="796"/>
        <end position="806"/>
    </location>
</feature>
<evidence type="ECO:0000313" key="4">
    <source>
        <dbReference type="EMBL" id="DAZ97406.1"/>
    </source>
</evidence>
<dbReference type="EMBL" id="DAKRPA010000136">
    <property type="protein sequence ID" value="DAZ97406.1"/>
    <property type="molecule type" value="Genomic_DNA"/>
</dbReference>
<feature type="coiled-coil region" evidence="1">
    <location>
        <begin position="721"/>
        <end position="748"/>
    </location>
</feature>
<proteinExistence type="predicted"/>
<reference evidence="4" key="2">
    <citation type="journal article" date="2023" name="Microbiol Resour">
        <title>Decontamination and Annotation of the Draft Genome Sequence of the Oomycete Lagenidium giganteum ARSEF 373.</title>
        <authorList>
            <person name="Morgan W.R."/>
            <person name="Tartar A."/>
        </authorList>
    </citation>
    <scope>NUCLEOTIDE SEQUENCE</scope>
    <source>
        <strain evidence="4">ARSEF 373</strain>
    </source>
</reference>
<organism evidence="4 5">
    <name type="scientific">Lagenidium giganteum</name>
    <dbReference type="NCBI Taxonomy" id="4803"/>
    <lineage>
        <taxon>Eukaryota</taxon>
        <taxon>Sar</taxon>
        <taxon>Stramenopiles</taxon>
        <taxon>Oomycota</taxon>
        <taxon>Peronosporomycetes</taxon>
        <taxon>Pythiales</taxon>
        <taxon>Pythiaceae</taxon>
    </lineage>
</organism>
<feature type="domain" description="Guanylate-binding protein N-terminal" evidence="3">
    <location>
        <begin position="25"/>
        <end position="277"/>
    </location>
</feature>
<feature type="region of interest" description="Disordered" evidence="2">
    <location>
        <begin position="766"/>
        <end position="826"/>
    </location>
</feature>
<dbReference type="GO" id="GO:0003924">
    <property type="term" value="F:GTPase activity"/>
    <property type="evidence" value="ECO:0007669"/>
    <property type="project" value="InterPro"/>
</dbReference>